<evidence type="ECO:0000259" key="1">
    <source>
        <dbReference type="Pfam" id="PF17919"/>
    </source>
</evidence>
<name>A0AAE0QRJ4_9TELE</name>
<protein>
    <recommendedName>
        <fullName evidence="1">Reverse transcriptase/retrotransposon-derived protein RNase H-like domain-containing protein</fullName>
    </recommendedName>
</protein>
<dbReference type="InterPro" id="IPR043502">
    <property type="entry name" value="DNA/RNA_pol_sf"/>
</dbReference>
<dbReference type="InterPro" id="IPR051320">
    <property type="entry name" value="Viral_Replic_Matur_Polypro"/>
</dbReference>
<comment type="caution">
    <text evidence="2">The sequence shown here is derived from an EMBL/GenBank/DDBJ whole genome shotgun (WGS) entry which is preliminary data.</text>
</comment>
<gene>
    <name evidence="2" type="ORF">QTP70_031102</name>
</gene>
<dbReference type="InterPro" id="IPR043128">
    <property type="entry name" value="Rev_trsase/Diguanyl_cyclase"/>
</dbReference>
<keyword evidence="3" id="KW-1185">Reference proteome</keyword>
<organism evidence="2 3">
    <name type="scientific">Hemibagrus guttatus</name>
    <dbReference type="NCBI Taxonomy" id="175788"/>
    <lineage>
        <taxon>Eukaryota</taxon>
        <taxon>Metazoa</taxon>
        <taxon>Chordata</taxon>
        <taxon>Craniata</taxon>
        <taxon>Vertebrata</taxon>
        <taxon>Euteleostomi</taxon>
        <taxon>Actinopterygii</taxon>
        <taxon>Neopterygii</taxon>
        <taxon>Teleostei</taxon>
        <taxon>Ostariophysi</taxon>
        <taxon>Siluriformes</taxon>
        <taxon>Bagridae</taxon>
        <taxon>Hemibagrus</taxon>
    </lineage>
</organism>
<reference evidence="2" key="1">
    <citation type="submission" date="2023-06" db="EMBL/GenBank/DDBJ databases">
        <title>Male Hemibagrus guttatus genome.</title>
        <authorList>
            <person name="Bian C."/>
        </authorList>
    </citation>
    <scope>NUCLEOTIDE SEQUENCE</scope>
    <source>
        <strain evidence="2">Male_cb2023</strain>
        <tissue evidence="2">Muscle</tissue>
    </source>
</reference>
<feature type="domain" description="Reverse transcriptase/retrotransposon-derived protein RNase H-like" evidence="1">
    <location>
        <begin position="100"/>
        <end position="190"/>
    </location>
</feature>
<dbReference type="FunFam" id="3.30.70.270:FF:000020">
    <property type="entry name" value="Transposon Tf2-6 polyprotein-like Protein"/>
    <property type="match status" value="1"/>
</dbReference>
<dbReference type="Proteomes" id="UP001274896">
    <property type="component" value="Unassembled WGS sequence"/>
</dbReference>
<dbReference type="Pfam" id="PF17919">
    <property type="entry name" value="RT_RNaseH_2"/>
    <property type="match status" value="1"/>
</dbReference>
<dbReference type="Gene3D" id="3.30.70.270">
    <property type="match status" value="1"/>
</dbReference>
<evidence type="ECO:0000313" key="3">
    <source>
        <dbReference type="Proteomes" id="UP001274896"/>
    </source>
</evidence>
<dbReference type="PANTHER" id="PTHR33064:SF37">
    <property type="entry name" value="RIBONUCLEASE H"/>
    <property type="match status" value="1"/>
</dbReference>
<dbReference type="SUPFAM" id="SSF56672">
    <property type="entry name" value="DNA/RNA polymerases"/>
    <property type="match status" value="1"/>
</dbReference>
<dbReference type="PANTHER" id="PTHR33064">
    <property type="entry name" value="POL PROTEIN"/>
    <property type="match status" value="1"/>
</dbReference>
<evidence type="ECO:0000313" key="2">
    <source>
        <dbReference type="EMBL" id="KAK3529439.1"/>
    </source>
</evidence>
<proteinExistence type="predicted"/>
<dbReference type="AlphaFoldDB" id="A0AAE0QRJ4"/>
<sequence length="269" mass="30120">MENSFPHHHYGHYELYVKLEKCEFHRSTISFLGYVPSPEGVAMDQVKVKAVTDWPELTSAKELQRFLVFANFYCRFIRNYSTIAGPLPSLLRGKPKKLSWISPAGEAFTRLKQSFTTAPILRHPDPETPFVVEVDASNSGVGVVLSLRERGSGKLHPCTFYLRKLTAAEKDYDIGNRELLSIKAALEECSVTYCPGSKNSKADAMSRLQEAPNTPAITEPILQHPVILGPVQWNLLEEVREANAEEPPLPACPPSKLYVPPTLHPRIPE</sequence>
<dbReference type="InterPro" id="IPR041577">
    <property type="entry name" value="RT_RNaseH_2"/>
</dbReference>
<accession>A0AAE0QRJ4</accession>
<dbReference type="EMBL" id="JAUCMX010000012">
    <property type="protein sequence ID" value="KAK3529439.1"/>
    <property type="molecule type" value="Genomic_DNA"/>
</dbReference>